<accession>A0AAN8PSE3</accession>
<evidence type="ECO:0000256" key="1">
    <source>
        <dbReference type="SAM" id="MobiDB-lite"/>
    </source>
</evidence>
<dbReference type="Proteomes" id="UP001307849">
    <property type="component" value="Unassembled WGS sequence"/>
</dbReference>
<organism evidence="3 4">
    <name type="scientific">Arthrobotrys conoides</name>
    <dbReference type="NCBI Taxonomy" id="74498"/>
    <lineage>
        <taxon>Eukaryota</taxon>
        <taxon>Fungi</taxon>
        <taxon>Dikarya</taxon>
        <taxon>Ascomycota</taxon>
        <taxon>Pezizomycotina</taxon>
        <taxon>Orbiliomycetes</taxon>
        <taxon>Orbiliales</taxon>
        <taxon>Orbiliaceae</taxon>
        <taxon>Arthrobotrys</taxon>
    </lineage>
</organism>
<protein>
    <submittedName>
        <fullName evidence="3">Uncharacterized protein</fullName>
    </submittedName>
</protein>
<feature type="compositionally biased region" description="Polar residues" evidence="1">
    <location>
        <begin position="277"/>
        <end position="295"/>
    </location>
</feature>
<sequence>MLFSKLSLLLFAGLATETLARSPGRFARRFYQDEVAQPTPAVTPAPILPADKLKARAESSSSNTVNEADSSVDAKSAVNTEDHVHGGEHSASSVSHTASDATIAATSGLGDEKLNNPGGFIIDPEDGLIGMDNETTIKYTYTSPLTTSSITRYAYDDDDDTATESTTTTVKNSSASIGSMPTQTSTMDNEDYSDDETPTLTMTSAHATRTSSGYMVTQSSMMDDEDYMDVETVTVSVTTAWPARTHDSYNSQYTPTSTYPDEVYPSVSTGGRVYRPTWTTPTGMDSAYQSETSTGSHGYEELMYTTKSNGSPTMDIAGLSPTDAIDLKKFRGVFGDSNAASIDCISLGEGVKQGVAVKDLINILKQPDGNVYKIDRSGCFQAKCIGDYGVLRLCNLKPTTGVMTFTAAEVKVFLSFLLQAVRPNWESELSLNFDKLVYRPDAITFCGSSNDNLQYQIPKLRNPLPQGIDLSNSRARAKRVKPALNYSPHVENINMPLSFQPRFPNYWGDNLGVPVDRDARFNGIISNAANGWAIVIDSSSRDDLKCNSNDNFRTTCGTADAKHPENCKWDNTVPKPYFVSGGEMLGE</sequence>
<name>A0AAN8PSE3_9PEZI</name>
<evidence type="ECO:0000313" key="3">
    <source>
        <dbReference type="EMBL" id="KAK6521757.1"/>
    </source>
</evidence>
<feature type="region of interest" description="Disordered" evidence="1">
    <location>
        <begin position="275"/>
        <end position="295"/>
    </location>
</feature>
<feature type="chain" id="PRO_5043008484" evidence="2">
    <location>
        <begin position="21"/>
        <end position="587"/>
    </location>
</feature>
<gene>
    <name evidence="3" type="ORF">TWF506_001960</name>
</gene>
<feature type="compositionally biased region" description="Polar residues" evidence="1">
    <location>
        <begin position="58"/>
        <end position="69"/>
    </location>
</feature>
<dbReference type="AlphaFoldDB" id="A0AAN8PSE3"/>
<evidence type="ECO:0000313" key="4">
    <source>
        <dbReference type="Proteomes" id="UP001307849"/>
    </source>
</evidence>
<feature type="compositionally biased region" description="Polar residues" evidence="1">
    <location>
        <begin position="170"/>
        <end position="187"/>
    </location>
</feature>
<feature type="compositionally biased region" description="Acidic residues" evidence="1">
    <location>
        <begin position="188"/>
        <end position="197"/>
    </location>
</feature>
<feature type="region of interest" description="Disordered" evidence="1">
    <location>
        <begin position="157"/>
        <end position="198"/>
    </location>
</feature>
<keyword evidence="2" id="KW-0732">Signal</keyword>
<proteinExistence type="predicted"/>
<comment type="caution">
    <text evidence="3">The sequence shown here is derived from an EMBL/GenBank/DDBJ whole genome shotgun (WGS) entry which is preliminary data.</text>
</comment>
<feature type="signal peptide" evidence="2">
    <location>
        <begin position="1"/>
        <end position="20"/>
    </location>
</feature>
<dbReference type="EMBL" id="JAVHJM010000001">
    <property type="protein sequence ID" value="KAK6521757.1"/>
    <property type="molecule type" value="Genomic_DNA"/>
</dbReference>
<evidence type="ECO:0000256" key="2">
    <source>
        <dbReference type="SAM" id="SignalP"/>
    </source>
</evidence>
<reference evidence="3 4" key="1">
    <citation type="submission" date="2019-10" db="EMBL/GenBank/DDBJ databases">
        <authorList>
            <person name="Palmer J.M."/>
        </authorList>
    </citation>
    <scope>NUCLEOTIDE SEQUENCE [LARGE SCALE GENOMIC DNA]</scope>
    <source>
        <strain evidence="3 4">TWF506</strain>
    </source>
</reference>
<keyword evidence="4" id="KW-1185">Reference proteome</keyword>
<feature type="region of interest" description="Disordered" evidence="1">
    <location>
        <begin position="54"/>
        <end position="75"/>
    </location>
</feature>